<dbReference type="GO" id="GO:0003924">
    <property type="term" value="F:GTPase activity"/>
    <property type="evidence" value="ECO:0007669"/>
    <property type="project" value="InterPro"/>
</dbReference>
<sequence>MASLDDYDEFGNYIGADLDSEDEDEMPQNPFIPAPSSTSAGPTRLEGYDDEDEPMPAPGDTALMEVDEPVHNAVILHEDKQYYPSAQDVYGADVETMVQEEDAQPLSEPIIAPIKVRKWTVEEKDMPETRFDKGFLLNMTAFPDMIRNVAVVGHLHHGKTALMDMLVFETHKLVWDADKPTRYTDTHVLSREREVSIKSSPMSLILSTTAGKSHLVHLIDTPGHVNFVDEVASAMRLADGILLVVDAVEGVRFLVSTFLVCRINNIFQLMVGAEAILRHAIQEGIKITLVVNKIDRLILELRIKPTDAISTGFSAIDPDPELRVSPERGNVAFASTDMSWCFTLRSFAQMYADTYGKVDVQAFADRLWGDIYFDTETRKFKRKPSDPEDSRSFVHFILEPLYKLYSQVLSEETDSLKETLEGLGIKLKPVMYKMDVRPLLKAVLDQFFGSSTGLVDVIVEHIPSPADNAINKVEGTWSGPQTSPLAASMQMCDASGPVIVQVSKLYHTTDAQSFRAFGRVMSGTLRKGMDIKVLGEGYSPEDEEDMVKTVVEDLWISEARYVIPTDEIAAGNLVLIGGVDASISKTATLVATDIQEDLHIFRPIKHMTESVLKIAIEPIQPSELPKMLSGLRSINKSYPLVATKVEESGEHVLIGTGELFLDCVMHDLRRLFAEIEIKVSDPVTKFCETVLETSALKCYADTPNKKNKITMIAEPMEKGIAEDIEKDRVNMRMSVKDRGKFFQEKYQWDLLASRSIWAFGPDENGPNVLVDDTLPSQIDKKLLGTVKEHIKQGFQWGAREGPLCDEPMRNVKFRLLDASLAQEPIFRGGGQIVPTARRVCYSSFLMATPRLMEPIYYVEVQAPADCISAVYLVLSRRRGHVTQDLPKAGSPLYTVKALIPVIDANGFETDLRTATQGQAFCVQTFDHWSIVPGDPTDTSIKLRPLEPASGQALARDLVLKTRRRKGLGDQIAVSKYLDDEFVVSPIPTRIVALSVFALAATGALAQSEDKPTFTPTEIKAPFLEQFTDDWSERWTPSEATKKTPVGGETFSYVGEWKVEEPLVSVIEGDFGLVAKSKAAHHAISAPFEKPVDFKEQPLVVQYEVKYQKGGNCGGGYLKLLEDGFQTSGKEFSDTTPWVVMFGPDLTCPGTKVHFIFRHTNPKTGETEEKHLKLPPRPTIEKLTNLYTLVINPDNTFEVFFNGESQKSGSLLEEFEPPVNPPAEIDDPEDSKPEDWVDTKRIPDPDATKPDDWDEDAPYEIVDTDAVKPEGWLDDEPLTIPDPDAEKPEEWDDEEDGDWIAPTVPNPKCAEAPGCGEWKAPYKANPDYKGKWYAPMIDNPEYKGEWAPRKIANPAFFEDSTPVKSLSKIGGVGIELWTMTEDILFDNIYVGHSLDDAKALAAESFDVKKPLESTKPKDEADDEDDESGFSEDPIGFIRDRVLNFIDVAKLDPVLAFKAQPETGAALVMALLTAFGMVGALTGLVGGSSKPAPKPSKKTDAPTADDKKKTEAAPVAPAGGDKKDDSGLKKRAGK</sequence>
<evidence type="ECO:0000256" key="5">
    <source>
        <dbReference type="ARBA" id="ARBA00022692"/>
    </source>
</evidence>
<keyword evidence="13" id="KW-0539">Nucleus</keyword>
<evidence type="ECO:0000256" key="4">
    <source>
        <dbReference type="ARBA" id="ARBA00022664"/>
    </source>
</evidence>
<dbReference type="CDD" id="cd04167">
    <property type="entry name" value="Snu114p"/>
    <property type="match status" value="1"/>
</dbReference>
<dbReference type="GO" id="GO:0030623">
    <property type="term" value="F:U5 snRNA binding"/>
    <property type="evidence" value="ECO:0007669"/>
    <property type="project" value="TreeGrafter"/>
</dbReference>
<dbReference type="SMART" id="SM00838">
    <property type="entry name" value="EFG_C"/>
    <property type="match status" value="1"/>
</dbReference>
<dbReference type="Gene3D" id="2.40.30.10">
    <property type="entry name" value="Translation factors"/>
    <property type="match status" value="1"/>
</dbReference>
<dbReference type="Gene3D" id="2.10.250.10">
    <property type="entry name" value="Calreticulin/calnexin, P domain"/>
    <property type="match status" value="1"/>
</dbReference>
<evidence type="ECO:0000256" key="1">
    <source>
        <dbReference type="ARBA" id="ARBA00004123"/>
    </source>
</evidence>
<dbReference type="InterPro" id="IPR009000">
    <property type="entry name" value="Transl_B-barrel_sf"/>
</dbReference>
<evidence type="ECO:0000256" key="17">
    <source>
        <dbReference type="SAM" id="Phobius"/>
    </source>
</evidence>
<dbReference type="SUPFAM" id="SSF54211">
    <property type="entry name" value="Ribosomal protein S5 domain 2-like"/>
    <property type="match status" value="1"/>
</dbReference>
<evidence type="ECO:0000313" key="19">
    <source>
        <dbReference type="EMBL" id="THV06525.1"/>
    </source>
</evidence>
<dbReference type="GO" id="GO:0071007">
    <property type="term" value="C:U2-type catalytic step 2 spliceosome"/>
    <property type="evidence" value="ECO:0007669"/>
    <property type="project" value="TreeGrafter"/>
</dbReference>
<evidence type="ECO:0000256" key="14">
    <source>
        <dbReference type="ARBA" id="ARBA00040224"/>
    </source>
</evidence>
<dbReference type="CDD" id="cd01683">
    <property type="entry name" value="EF2_IV_snRNP"/>
    <property type="match status" value="1"/>
</dbReference>
<dbReference type="CDD" id="cd04098">
    <property type="entry name" value="eEF2_C_snRNP"/>
    <property type="match status" value="1"/>
</dbReference>
<dbReference type="InterPro" id="IPR000640">
    <property type="entry name" value="EFG_V-like"/>
</dbReference>
<feature type="region of interest" description="Disordered" evidence="16">
    <location>
        <begin position="1207"/>
        <end position="1294"/>
    </location>
</feature>
<keyword evidence="11" id="KW-0143">Chaperone</keyword>
<keyword evidence="6" id="KW-0547">Nucleotide-binding</keyword>
<dbReference type="GO" id="GO:0005829">
    <property type="term" value="C:cytosol"/>
    <property type="evidence" value="ECO:0007669"/>
    <property type="project" value="TreeGrafter"/>
</dbReference>
<dbReference type="FunFam" id="3.30.230.10:FF:000009">
    <property type="entry name" value="116 kDa U5 small nuclear ribonucleoprotein component"/>
    <property type="match status" value="1"/>
</dbReference>
<dbReference type="Pfam" id="PF00262">
    <property type="entry name" value="Calreticulin"/>
    <property type="match status" value="1"/>
</dbReference>
<dbReference type="Gene3D" id="3.30.230.10">
    <property type="match status" value="1"/>
</dbReference>
<dbReference type="Proteomes" id="UP000297245">
    <property type="component" value="Unassembled WGS sequence"/>
</dbReference>
<dbReference type="Pfam" id="PF00679">
    <property type="entry name" value="EFG_C"/>
    <property type="match status" value="1"/>
</dbReference>
<dbReference type="Pfam" id="PF00009">
    <property type="entry name" value="GTP_EFTU"/>
    <property type="match status" value="1"/>
</dbReference>
<evidence type="ECO:0000256" key="16">
    <source>
        <dbReference type="SAM" id="MobiDB-lite"/>
    </source>
</evidence>
<feature type="compositionally biased region" description="Acidic residues" evidence="16">
    <location>
        <begin position="1418"/>
        <end position="1428"/>
    </location>
</feature>
<dbReference type="InterPro" id="IPR001580">
    <property type="entry name" value="Calret/calnex"/>
</dbReference>
<dbReference type="PANTHER" id="PTHR42908:SF6">
    <property type="entry name" value="116 KDA U5 SMALL NUCLEAR RIBONUCLEOPROTEIN COMPONENT"/>
    <property type="match status" value="1"/>
</dbReference>
<keyword evidence="7" id="KW-0256">Endoplasmic reticulum</keyword>
<dbReference type="SUPFAM" id="SSF54980">
    <property type="entry name" value="EF-G C-terminal domain-like"/>
    <property type="match status" value="2"/>
</dbReference>
<dbReference type="InterPro" id="IPR027417">
    <property type="entry name" value="P-loop_NTPase"/>
</dbReference>
<dbReference type="FunFam" id="2.40.30.10:FF:000029">
    <property type="entry name" value="116 kDa U5 small nuclear ribonucleoprotein component"/>
    <property type="match status" value="1"/>
</dbReference>
<comment type="subcellular location">
    <subcellularLocation>
        <location evidence="2">Endoplasmic reticulum membrane</location>
        <topology evidence="2">Single-pass membrane protein</topology>
    </subcellularLocation>
    <subcellularLocation>
        <location evidence="1">Nucleus</location>
    </subcellularLocation>
</comment>
<dbReference type="InterPro" id="IPR035647">
    <property type="entry name" value="EFG_III/V"/>
</dbReference>
<evidence type="ECO:0000256" key="2">
    <source>
        <dbReference type="ARBA" id="ARBA00004389"/>
    </source>
</evidence>
<dbReference type="InterPro" id="IPR004161">
    <property type="entry name" value="EFTu-like_2"/>
</dbReference>
<dbReference type="Pfam" id="PF03144">
    <property type="entry name" value="GTP_EFTU_D2"/>
    <property type="match status" value="1"/>
</dbReference>
<evidence type="ECO:0000256" key="3">
    <source>
        <dbReference type="ARBA" id="ARBA00010983"/>
    </source>
</evidence>
<dbReference type="SUPFAM" id="SSF49899">
    <property type="entry name" value="Concanavalin A-like lectins/glucanases"/>
    <property type="match status" value="1"/>
</dbReference>
<dbReference type="CDD" id="cd04090">
    <property type="entry name" value="EF2_II_snRNP"/>
    <property type="match status" value="1"/>
</dbReference>
<dbReference type="Gene3D" id="2.60.120.200">
    <property type="match status" value="1"/>
</dbReference>
<keyword evidence="12" id="KW-0508">mRNA splicing</keyword>
<dbReference type="PROSITE" id="PS00803">
    <property type="entry name" value="CALRETICULIN_1"/>
    <property type="match status" value="1"/>
</dbReference>
<dbReference type="InterPro" id="IPR009033">
    <property type="entry name" value="Calreticulin/calnexin_P_dom_sf"/>
</dbReference>
<keyword evidence="10 17" id="KW-0472">Membrane</keyword>
<dbReference type="InterPro" id="IPR035655">
    <property type="entry name" value="U5-116kDa_C"/>
</dbReference>
<dbReference type="Gene3D" id="3.30.70.240">
    <property type="match status" value="1"/>
</dbReference>
<dbReference type="Pfam" id="PF16004">
    <property type="entry name" value="EFTUD2"/>
    <property type="match status" value="1"/>
</dbReference>
<comment type="function">
    <text evidence="15">Component of the U5 snRNP complex required for pre-mRNA splicing. Binds GTP.</text>
</comment>
<proteinExistence type="inferred from homology"/>
<evidence type="ECO:0000259" key="18">
    <source>
        <dbReference type="PROSITE" id="PS51722"/>
    </source>
</evidence>
<gene>
    <name evidence="19" type="ORF">K435DRAFT_815913</name>
</gene>
<evidence type="ECO:0000256" key="6">
    <source>
        <dbReference type="ARBA" id="ARBA00022741"/>
    </source>
</evidence>
<dbReference type="SUPFAM" id="SSF63887">
    <property type="entry name" value="P-domain of calnexin/calreticulin"/>
    <property type="match status" value="1"/>
</dbReference>
<dbReference type="InterPro" id="IPR014721">
    <property type="entry name" value="Ribsml_uS5_D2-typ_fold_subgr"/>
</dbReference>
<evidence type="ECO:0000313" key="20">
    <source>
        <dbReference type="Proteomes" id="UP000297245"/>
    </source>
</evidence>
<dbReference type="SUPFAM" id="SSF50447">
    <property type="entry name" value="Translation proteins"/>
    <property type="match status" value="1"/>
</dbReference>
<keyword evidence="8 17" id="KW-1133">Transmembrane helix</keyword>
<dbReference type="InterPro" id="IPR020568">
    <property type="entry name" value="Ribosomal_Su5_D2-typ_SF"/>
</dbReference>
<dbReference type="FunFam" id="3.30.70.870:FF:000002">
    <property type="entry name" value="Translation elongation factor 2"/>
    <property type="match status" value="1"/>
</dbReference>
<dbReference type="FunFam" id="2.60.120.200:FF:000011">
    <property type="entry name" value="Probable calnexin"/>
    <property type="match status" value="1"/>
</dbReference>
<evidence type="ECO:0000256" key="8">
    <source>
        <dbReference type="ARBA" id="ARBA00022989"/>
    </source>
</evidence>
<dbReference type="Gene3D" id="3.40.50.300">
    <property type="entry name" value="P-loop containing nucleotide triphosphate hydrolases"/>
    <property type="match status" value="1"/>
</dbReference>
<dbReference type="GO" id="GO:0051082">
    <property type="term" value="F:unfolded protein binding"/>
    <property type="evidence" value="ECO:0007669"/>
    <property type="project" value="InterPro"/>
</dbReference>
<keyword evidence="5 17" id="KW-0812">Transmembrane</keyword>
<accession>A0A4S8MTX0</accession>
<dbReference type="Gene3D" id="3.30.70.870">
    <property type="entry name" value="Elongation Factor G (Translational Gtpase), domain 3"/>
    <property type="match status" value="1"/>
</dbReference>
<dbReference type="Pfam" id="PF03764">
    <property type="entry name" value="EFG_IV"/>
    <property type="match status" value="1"/>
</dbReference>
<feature type="transmembrane region" description="Helical" evidence="17">
    <location>
        <begin position="1463"/>
        <end position="1485"/>
    </location>
</feature>
<dbReference type="GO" id="GO:0000398">
    <property type="term" value="P:mRNA splicing, via spliceosome"/>
    <property type="evidence" value="ECO:0007669"/>
    <property type="project" value="TreeGrafter"/>
</dbReference>
<dbReference type="GO" id="GO:0005509">
    <property type="term" value="F:calcium ion binding"/>
    <property type="evidence" value="ECO:0007669"/>
    <property type="project" value="InterPro"/>
</dbReference>
<dbReference type="EMBL" id="ML179042">
    <property type="protein sequence ID" value="THV06525.1"/>
    <property type="molecule type" value="Genomic_DNA"/>
</dbReference>
<dbReference type="SMART" id="SM00889">
    <property type="entry name" value="EFG_IV"/>
    <property type="match status" value="1"/>
</dbReference>
<dbReference type="GO" id="GO:0046540">
    <property type="term" value="C:U4/U6 x U5 tri-snRNP complex"/>
    <property type="evidence" value="ECO:0007669"/>
    <property type="project" value="TreeGrafter"/>
</dbReference>
<dbReference type="GO" id="GO:0005789">
    <property type="term" value="C:endoplasmic reticulum membrane"/>
    <property type="evidence" value="ECO:0007669"/>
    <property type="project" value="UniProtKB-SubCell"/>
</dbReference>
<dbReference type="FunFam" id="3.30.70.240:FF:000004">
    <property type="entry name" value="116 kDa U5 small nuclear ribonucleoprotein"/>
    <property type="match status" value="1"/>
</dbReference>
<feature type="region of interest" description="Disordered" evidence="16">
    <location>
        <begin position="1"/>
        <end position="56"/>
    </location>
</feature>
<evidence type="ECO:0000256" key="15">
    <source>
        <dbReference type="ARBA" id="ARBA00055641"/>
    </source>
</evidence>
<feature type="region of interest" description="Disordered" evidence="16">
    <location>
        <begin position="1409"/>
        <end position="1431"/>
    </location>
</feature>
<feature type="compositionally biased region" description="Basic and acidic residues" evidence="16">
    <location>
        <begin position="1229"/>
        <end position="1250"/>
    </location>
</feature>
<comment type="similarity">
    <text evidence="3">Belongs to the calreticulin family.</text>
</comment>
<keyword evidence="4" id="KW-0507">mRNA processing</keyword>
<dbReference type="OrthoDB" id="364892at2759"/>
<feature type="domain" description="Tr-type G" evidence="18">
    <location>
        <begin position="144"/>
        <end position="452"/>
    </location>
</feature>
<dbReference type="Gene3D" id="3.90.1430.10">
    <property type="entry name" value="Yeast translation eEF2 (G' domain)"/>
    <property type="match status" value="1"/>
</dbReference>
<dbReference type="GO" id="GO:0005525">
    <property type="term" value="F:GTP binding"/>
    <property type="evidence" value="ECO:0007669"/>
    <property type="project" value="UniProtKB-KW"/>
</dbReference>
<evidence type="ECO:0000256" key="12">
    <source>
        <dbReference type="ARBA" id="ARBA00023187"/>
    </source>
</evidence>
<dbReference type="InterPro" id="IPR013320">
    <property type="entry name" value="ConA-like_dom_sf"/>
</dbReference>
<evidence type="ECO:0000256" key="10">
    <source>
        <dbReference type="ARBA" id="ARBA00023136"/>
    </source>
</evidence>
<dbReference type="PANTHER" id="PTHR42908">
    <property type="entry name" value="TRANSLATION ELONGATION FACTOR-RELATED"/>
    <property type="match status" value="1"/>
</dbReference>
<dbReference type="FunFam" id="2.10.250.10:FF:000001">
    <property type="entry name" value="Calnexin homolog"/>
    <property type="match status" value="1"/>
</dbReference>
<reference evidence="19 20" key="1">
    <citation type="journal article" date="2019" name="Nat. Ecol. Evol.">
        <title>Megaphylogeny resolves global patterns of mushroom evolution.</title>
        <authorList>
            <person name="Varga T."/>
            <person name="Krizsan K."/>
            <person name="Foldi C."/>
            <person name="Dima B."/>
            <person name="Sanchez-Garcia M."/>
            <person name="Sanchez-Ramirez S."/>
            <person name="Szollosi G.J."/>
            <person name="Szarkandi J.G."/>
            <person name="Papp V."/>
            <person name="Albert L."/>
            <person name="Andreopoulos W."/>
            <person name="Angelini C."/>
            <person name="Antonin V."/>
            <person name="Barry K.W."/>
            <person name="Bougher N.L."/>
            <person name="Buchanan P."/>
            <person name="Buyck B."/>
            <person name="Bense V."/>
            <person name="Catcheside P."/>
            <person name="Chovatia M."/>
            <person name="Cooper J."/>
            <person name="Damon W."/>
            <person name="Desjardin D."/>
            <person name="Finy P."/>
            <person name="Geml J."/>
            <person name="Haridas S."/>
            <person name="Hughes K."/>
            <person name="Justo A."/>
            <person name="Karasinski D."/>
            <person name="Kautmanova I."/>
            <person name="Kiss B."/>
            <person name="Kocsube S."/>
            <person name="Kotiranta H."/>
            <person name="LaButti K.M."/>
            <person name="Lechner B.E."/>
            <person name="Liimatainen K."/>
            <person name="Lipzen A."/>
            <person name="Lukacs Z."/>
            <person name="Mihaltcheva S."/>
            <person name="Morgado L.N."/>
            <person name="Niskanen T."/>
            <person name="Noordeloos M.E."/>
            <person name="Ohm R.A."/>
            <person name="Ortiz-Santana B."/>
            <person name="Ovrebo C."/>
            <person name="Racz N."/>
            <person name="Riley R."/>
            <person name="Savchenko A."/>
            <person name="Shiryaev A."/>
            <person name="Soop K."/>
            <person name="Spirin V."/>
            <person name="Szebenyi C."/>
            <person name="Tomsovsky M."/>
            <person name="Tulloss R.E."/>
            <person name="Uehling J."/>
            <person name="Grigoriev I.V."/>
            <person name="Vagvolgyi C."/>
            <person name="Papp T."/>
            <person name="Martin F.M."/>
            <person name="Miettinen O."/>
            <person name="Hibbett D.S."/>
            <person name="Nagy L.G."/>
        </authorList>
    </citation>
    <scope>NUCLEOTIDE SEQUENCE [LARGE SCALE GENOMIC DNA]</scope>
    <source>
        <strain evidence="19 20">CBS 962.96</strain>
    </source>
</reference>
<dbReference type="InterPro" id="IPR005517">
    <property type="entry name" value="Transl_elong_EFG/EF2_IV"/>
</dbReference>
<evidence type="ECO:0000256" key="7">
    <source>
        <dbReference type="ARBA" id="ARBA00022824"/>
    </source>
</evidence>
<evidence type="ECO:0000256" key="11">
    <source>
        <dbReference type="ARBA" id="ARBA00023186"/>
    </source>
</evidence>
<name>A0A4S8MTX0_DENBC</name>
<dbReference type="FunFam" id="3.40.50.300:FF:000646">
    <property type="entry name" value="U5 small nuclear ribonucleoprotein component"/>
    <property type="match status" value="1"/>
</dbReference>
<dbReference type="SUPFAM" id="SSF52540">
    <property type="entry name" value="P-loop containing nucleoside triphosphate hydrolases"/>
    <property type="match status" value="1"/>
</dbReference>
<dbReference type="PROSITE" id="PS51722">
    <property type="entry name" value="G_TR_2"/>
    <property type="match status" value="1"/>
</dbReference>
<dbReference type="PRINTS" id="PR00626">
    <property type="entry name" value="CALRETICULIN"/>
</dbReference>
<dbReference type="InterPro" id="IPR018124">
    <property type="entry name" value="Calret/calnex_CS"/>
</dbReference>
<dbReference type="GO" id="GO:0005682">
    <property type="term" value="C:U5 snRNP"/>
    <property type="evidence" value="ECO:0007669"/>
    <property type="project" value="UniProtKB-ARBA"/>
</dbReference>
<dbReference type="InterPro" id="IPR031950">
    <property type="entry name" value="EFTUD2_N"/>
</dbReference>
<dbReference type="InterPro" id="IPR000795">
    <property type="entry name" value="T_Tr_GTP-bd_dom"/>
</dbReference>
<keyword evidence="20" id="KW-1185">Reference proteome</keyword>
<dbReference type="GO" id="GO:0006457">
    <property type="term" value="P:protein folding"/>
    <property type="evidence" value="ECO:0007669"/>
    <property type="project" value="InterPro"/>
</dbReference>
<keyword evidence="9" id="KW-0342">GTP-binding</keyword>
<evidence type="ECO:0000256" key="13">
    <source>
        <dbReference type="ARBA" id="ARBA00023242"/>
    </source>
</evidence>
<feature type="compositionally biased region" description="Basic and acidic residues" evidence="16">
    <location>
        <begin position="1495"/>
        <end position="1509"/>
    </location>
</feature>
<dbReference type="InterPro" id="IPR044121">
    <property type="entry name" value="Snu114_GTP-bd"/>
</dbReference>
<dbReference type="GO" id="GO:0000974">
    <property type="term" value="C:Prp19 complex"/>
    <property type="evidence" value="ECO:0007669"/>
    <property type="project" value="UniProtKB-ARBA"/>
</dbReference>
<evidence type="ECO:0000256" key="9">
    <source>
        <dbReference type="ARBA" id="ARBA00023134"/>
    </source>
</evidence>
<feature type="region of interest" description="Disordered" evidence="16">
    <location>
        <begin position="1483"/>
        <end position="1532"/>
    </location>
</feature>
<organism evidence="19 20">
    <name type="scientific">Dendrothele bispora (strain CBS 962.96)</name>
    <dbReference type="NCBI Taxonomy" id="1314807"/>
    <lineage>
        <taxon>Eukaryota</taxon>
        <taxon>Fungi</taxon>
        <taxon>Dikarya</taxon>
        <taxon>Basidiomycota</taxon>
        <taxon>Agaricomycotina</taxon>
        <taxon>Agaricomycetes</taxon>
        <taxon>Agaricomycetidae</taxon>
        <taxon>Agaricales</taxon>
        <taxon>Agaricales incertae sedis</taxon>
        <taxon>Dendrothele</taxon>
    </lineage>
</organism>
<protein>
    <recommendedName>
        <fullName evidence="14">Calnexin</fullName>
    </recommendedName>
</protein>
<dbReference type="FunFam" id="3.90.1430.10:FF:000001">
    <property type="entry name" value="116 kDa U5 small nuclear ribonucleoprotein component"/>
    <property type="match status" value="1"/>
</dbReference>